<evidence type="ECO:0000256" key="8">
    <source>
        <dbReference type="SAM" id="Phobius"/>
    </source>
</evidence>
<protein>
    <recommendedName>
        <fullName evidence="11">Sodium/potassium-transporting ATPase subunit beta</fullName>
    </recommendedName>
</protein>
<evidence type="ECO:0000256" key="5">
    <source>
        <dbReference type="ARBA" id="ARBA00022989"/>
    </source>
</evidence>
<evidence type="ECO:0000256" key="3">
    <source>
        <dbReference type="ARBA" id="ARBA00022692"/>
    </source>
</evidence>
<dbReference type="Gene3D" id="2.60.40.1660">
    <property type="entry name" value="Na, k-atpase alpha subunit"/>
    <property type="match status" value="1"/>
</dbReference>
<dbReference type="InterPro" id="IPR038702">
    <property type="entry name" value="Na/K_ATPase_sub_beta_sf"/>
</dbReference>
<dbReference type="GO" id="GO:0036376">
    <property type="term" value="P:sodium ion export across plasma membrane"/>
    <property type="evidence" value="ECO:0007669"/>
    <property type="project" value="TreeGrafter"/>
</dbReference>
<dbReference type="PhylomeDB" id="B4NIT7"/>
<evidence type="ECO:0000256" key="6">
    <source>
        <dbReference type="ARBA" id="ARBA00023136"/>
    </source>
</evidence>
<dbReference type="PANTHER" id="PTHR11523:SF28">
    <property type="entry name" value="NA_K-ATPASE BETA SUBUNIT ISOFORM 4-RELATED"/>
    <property type="match status" value="1"/>
</dbReference>
<dbReference type="Pfam" id="PF00287">
    <property type="entry name" value="Na_K-ATPase"/>
    <property type="match status" value="1"/>
</dbReference>
<dbReference type="PANTHER" id="PTHR11523">
    <property type="entry name" value="SODIUM/POTASSIUM-DEPENDENT ATPASE BETA SUBUNIT"/>
    <property type="match status" value="1"/>
</dbReference>
<feature type="compositionally biased region" description="Acidic residues" evidence="7">
    <location>
        <begin position="309"/>
        <end position="324"/>
    </location>
</feature>
<evidence type="ECO:0000256" key="4">
    <source>
        <dbReference type="ARBA" id="ARBA00022968"/>
    </source>
</evidence>
<keyword evidence="4" id="KW-0735">Signal-anchor</keyword>
<proteinExistence type="inferred from homology"/>
<evidence type="ECO:0000313" key="10">
    <source>
        <dbReference type="Proteomes" id="UP000007798"/>
    </source>
</evidence>
<evidence type="ECO:0000256" key="7">
    <source>
        <dbReference type="SAM" id="MobiDB-lite"/>
    </source>
</evidence>
<dbReference type="STRING" id="7260.B4NIT7"/>
<evidence type="ECO:0000256" key="2">
    <source>
        <dbReference type="ARBA" id="ARBA00005876"/>
    </source>
</evidence>
<reference evidence="9 10" key="1">
    <citation type="journal article" date="2007" name="Nature">
        <title>Evolution of genes and genomes on the Drosophila phylogeny.</title>
        <authorList>
            <consortium name="Drosophila 12 Genomes Consortium"/>
            <person name="Clark A.G."/>
            <person name="Eisen M.B."/>
            <person name="Smith D.R."/>
            <person name="Bergman C.M."/>
            <person name="Oliver B."/>
            <person name="Markow T.A."/>
            <person name="Kaufman T.C."/>
            <person name="Kellis M."/>
            <person name="Gelbart W."/>
            <person name="Iyer V.N."/>
            <person name="Pollard D.A."/>
            <person name="Sackton T.B."/>
            <person name="Larracuente A.M."/>
            <person name="Singh N.D."/>
            <person name="Abad J.P."/>
            <person name="Abt D.N."/>
            <person name="Adryan B."/>
            <person name="Aguade M."/>
            <person name="Akashi H."/>
            <person name="Anderson W.W."/>
            <person name="Aquadro C.F."/>
            <person name="Ardell D.H."/>
            <person name="Arguello R."/>
            <person name="Artieri C.G."/>
            <person name="Barbash D.A."/>
            <person name="Barker D."/>
            <person name="Barsanti P."/>
            <person name="Batterham P."/>
            <person name="Batzoglou S."/>
            <person name="Begun D."/>
            <person name="Bhutkar A."/>
            <person name="Blanco E."/>
            <person name="Bosak S.A."/>
            <person name="Bradley R.K."/>
            <person name="Brand A.D."/>
            <person name="Brent M.R."/>
            <person name="Brooks A.N."/>
            <person name="Brown R.H."/>
            <person name="Butlin R.K."/>
            <person name="Caggese C."/>
            <person name="Calvi B.R."/>
            <person name="Bernardo de Carvalho A."/>
            <person name="Caspi A."/>
            <person name="Castrezana S."/>
            <person name="Celniker S.E."/>
            <person name="Chang J.L."/>
            <person name="Chapple C."/>
            <person name="Chatterji S."/>
            <person name="Chinwalla A."/>
            <person name="Civetta A."/>
            <person name="Clifton S.W."/>
            <person name="Comeron J.M."/>
            <person name="Costello J.C."/>
            <person name="Coyne J.A."/>
            <person name="Daub J."/>
            <person name="David R.G."/>
            <person name="Delcher A.L."/>
            <person name="Delehaunty K."/>
            <person name="Do C.B."/>
            <person name="Ebling H."/>
            <person name="Edwards K."/>
            <person name="Eickbush T."/>
            <person name="Evans J.D."/>
            <person name="Filipski A."/>
            <person name="Findeiss S."/>
            <person name="Freyhult E."/>
            <person name="Fulton L."/>
            <person name="Fulton R."/>
            <person name="Garcia A.C."/>
            <person name="Gardiner A."/>
            <person name="Garfield D.A."/>
            <person name="Garvin B.E."/>
            <person name="Gibson G."/>
            <person name="Gilbert D."/>
            <person name="Gnerre S."/>
            <person name="Godfrey J."/>
            <person name="Good R."/>
            <person name="Gotea V."/>
            <person name="Gravely B."/>
            <person name="Greenberg A.J."/>
            <person name="Griffiths-Jones S."/>
            <person name="Gross S."/>
            <person name="Guigo R."/>
            <person name="Gustafson E.A."/>
            <person name="Haerty W."/>
            <person name="Hahn M.W."/>
            <person name="Halligan D.L."/>
            <person name="Halpern A.L."/>
            <person name="Halter G.M."/>
            <person name="Han M.V."/>
            <person name="Heger A."/>
            <person name="Hillier L."/>
            <person name="Hinrichs A.S."/>
            <person name="Holmes I."/>
            <person name="Hoskins R.A."/>
            <person name="Hubisz M.J."/>
            <person name="Hultmark D."/>
            <person name="Huntley M.A."/>
            <person name="Jaffe D.B."/>
            <person name="Jagadeeshan S."/>
            <person name="Jeck W.R."/>
            <person name="Johnson J."/>
            <person name="Jones C.D."/>
            <person name="Jordan W.C."/>
            <person name="Karpen G.H."/>
            <person name="Kataoka E."/>
            <person name="Keightley P.D."/>
            <person name="Kheradpour P."/>
            <person name="Kirkness E.F."/>
            <person name="Koerich L.B."/>
            <person name="Kristiansen K."/>
            <person name="Kudrna D."/>
            <person name="Kulathinal R.J."/>
            <person name="Kumar S."/>
            <person name="Kwok R."/>
            <person name="Lander E."/>
            <person name="Langley C.H."/>
            <person name="Lapoint R."/>
            <person name="Lazzaro B.P."/>
            <person name="Lee S.J."/>
            <person name="Levesque L."/>
            <person name="Li R."/>
            <person name="Lin C.F."/>
            <person name="Lin M.F."/>
            <person name="Lindblad-Toh K."/>
            <person name="Llopart A."/>
            <person name="Long M."/>
            <person name="Low L."/>
            <person name="Lozovsky E."/>
            <person name="Lu J."/>
            <person name="Luo M."/>
            <person name="Machado C.A."/>
            <person name="Makalowski W."/>
            <person name="Marzo M."/>
            <person name="Matsuda M."/>
            <person name="Matzkin L."/>
            <person name="McAllister B."/>
            <person name="McBride C.S."/>
            <person name="McKernan B."/>
            <person name="McKernan K."/>
            <person name="Mendez-Lago M."/>
            <person name="Minx P."/>
            <person name="Mollenhauer M.U."/>
            <person name="Montooth K."/>
            <person name="Mount S.M."/>
            <person name="Mu X."/>
            <person name="Myers E."/>
            <person name="Negre B."/>
            <person name="Newfeld S."/>
            <person name="Nielsen R."/>
            <person name="Noor M.A."/>
            <person name="O'Grady P."/>
            <person name="Pachter L."/>
            <person name="Papaceit M."/>
            <person name="Parisi M.J."/>
            <person name="Parisi M."/>
            <person name="Parts L."/>
            <person name="Pedersen J.S."/>
            <person name="Pesole G."/>
            <person name="Phillippy A.M."/>
            <person name="Ponting C.P."/>
            <person name="Pop M."/>
            <person name="Porcelli D."/>
            <person name="Powell J.R."/>
            <person name="Prohaska S."/>
            <person name="Pruitt K."/>
            <person name="Puig M."/>
            <person name="Quesneville H."/>
            <person name="Ram K.R."/>
            <person name="Rand D."/>
            <person name="Rasmussen M.D."/>
            <person name="Reed L.K."/>
            <person name="Reenan R."/>
            <person name="Reily A."/>
            <person name="Remington K.A."/>
            <person name="Rieger T.T."/>
            <person name="Ritchie M.G."/>
            <person name="Robin C."/>
            <person name="Rogers Y.H."/>
            <person name="Rohde C."/>
            <person name="Rozas J."/>
            <person name="Rubenfield M.J."/>
            <person name="Ruiz A."/>
            <person name="Russo S."/>
            <person name="Salzberg S.L."/>
            <person name="Sanchez-Gracia A."/>
            <person name="Saranga D.J."/>
            <person name="Sato H."/>
            <person name="Schaeffer S.W."/>
            <person name="Schatz M.C."/>
            <person name="Schlenke T."/>
            <person name="Schwartz R."/>
            <person name="Segarra C."/>
            <person name="Singh R.S."/>
            <person name="Sirot L."/>
            <person name="Sirota M."/>
            <person name="Sisneros N.B."/>
            <person name="Smith C.D."/>
            <person name="Smith T.F."/>
            <person name="Spieth J."/>
            <person name="Stage D.E."/>
            <person name="Stark A."/>
            <person name="Stephan W."/>
            <person name="Strausberg R.L."/>
            <person name="Strempel S."/>
            <person name="Sturgill D."/>
            <person name="Sutton G."/>
            <person name="Sutton G.G."/>
            <person name="Tao W."/>
            <person name="Teichmann S."/>
            <person name="Tobari Y.N."/>
            <person name="Tomimura Y."/>
            <person name="Tsolas J.M."/>
            <person name="Valente V.L."/>
            <person name="Venter E."/>
            <person name="Venter J.C."/>
            <person name="Vicario S."/>
            <person name="Vieira F.G."/>
            <person name="Vilella A.J."/>
            <person name="Villasante A."/>
            <person name="Walenz B."/>
            <person name="Wang J."/>
            <person name="Wasserman M."/>
            <person name="Watts T."/>
            <person name="Wilson D."/>
            <person name="Wilson R.K."/>
            <person name="Wing R.A."/>
            <person name="Wolfner M.F."/>
            <person name="Wong A."/>
            <person name="Wong G.K."/>
            <person name="Wu C.I."/>
            <person name="Wu G."/>
            <person name="Yamamoto D."/>
            <person name="Yang H.P."/>
            <person name="Yang S.P."/>
            <person name="Yorke J.A."/>
            <person name="Yoshida K."/>
            <person name="Zdobnov E."/>
            <person name="Zhang P."/>
            <person name="Zhang Y."/>
            <person name="Zimin A.V."/>
            <person name="Baldwin J."/>
            <person name="Abdouelleil A."/>
            <person name="Abdulkadir J."/>
            <person name="Abebe A."/>
            <person name="Abera B."/>
            <person name="Abreu J."/>
            <person name="Acer S.C."/>
            <person name="Aftuck L."/>
            <person name="Alexander A."/>
            <person name="An P."/>
            <person name="Anderson E."/>
            <person name="Anderson S."/>
            <person name="Arachi H."/>
            <person name="Azer M."/>
            <person name="Bachantsang P."/>
            <person name="Barry A."/>
            <person name="Bayul T."/>
            <person name="Berlin A."/>
            <person name="Bessette D."/>
            <person name="Bloom T."/>
            <person name="Blye J."/>
            <person name="Boguslavskiy L."/>
            <person name="Bonnet C."/>
            <person name="Boukhgalter B."/>
            <person name="Bourzgui I."/>
            <person name="Brown A."/>
            <person name="Cahill P."/>
            <person name="Channer S."/>
            <person name="Cheshatsang Y."/>
            <person name="Chuda L."/>
            <person name="Citroen M."/>
            <person name="Collymore A."/>
            <person name="Cooke P."/>
            <person name="Costello M."/>
            <person name="D'Aco K."/>
            <person name="Daza R."/>
            <person name="De Haan G."/>
            <person name="DeGray S."/>
            <person name="DeMaso C."/>
            <person name="Dhargay N."/>
            <person name="Dooley K."/>
            <person name="Dooley E."/>
            <person name="Doricent M."/>
            <person name="Dorje P."/>
            <person name="Dorjee K."/>
            <person name="Dupes A."/>
            <person name="Elong R."/>
            <person name="Falk J."/>
            <person name="Farina A."/>
            <person name="Faro S."/>
            <person name="Ferguson D."/>
            <person name="Fisher S."/>
            <person name="Foley C.D."/>
            <person name="Franke A."/>
            <person name="Friedrich D."/>
            <person name="Gadbois L."/>
            <person name="Gearin G."/>
            <person name="Gearin C.R."/>
            <person name="Giannoukos G."/>
            <person name="Goode T."/>
            <person name="Graham J."/>
            <person name="Grandbois E."/>
            <person name="Grewal S."/>
            <person name="Gyaltsen K."/>
            <person name="Hafez N."/>
            <person name="Hagos B."/>
            <person name="Hall J."/>
            <person name="Henson C."/>
            <person name="Hollinger A."/>
            <person name="Honan T."/>
            <person name="Huard M.D."/>
            <person name="Hughes L."/>
            <person name="Hurhula B."/>
            <person name="Husby M.E."/>
            <person name="Kamat A."/>
            <person name="Kanga B."/>
            <person name="Kashin S."/>
            <person name="Khazanovich D."/>
            <person name="Kisner P."/>
            <person name="Lance K."/>
            <person name="Lara M."/>
            <person name="Lee W."/>
            <person name="Lennon N."/>
            <person name="Letendre F."/>
            <person name="LeVine R."/>
            <person name="Lipovsky A."/>
            <person name="Liu X."/>
            <person name="Liu J."/>
            <person name="Liu S."/>
            <person name="Lokyitsang T."/>
            <person name="Lokyitsang Y."/>
            <person name="Lubonja R."/>
            <person name="Lui A."/>
            <person name="MacDonald P."/>
            <person name="Magnisalis V."/>
            <person name="Maru K."/>
            <person name="Matthews C."/>
            <person name="McCusker W."/>
            <person name="McDonough S."/>
            <person name="Mehta T."/>
            <person name="Meldrim J."/>
            <person name="Meneus L."/>
            <person name="Mihai O."/>
            <person name="Mihalev A."/>
            <person name="Mihova T."/>
            <person name="Mittelman R."/>
            <person name="Mlenga V."/>
            <person name="Montmayeur A."/>
            <person name="Mulrain L."/>
            <person name="Navidi A."/>
            <person name="Naylor J."/>
            <person name="Negash T."/>
            <person name="Nguyen T."/>
            <person name="Nguyen N."/>
            <person name="Nicol R."/>
            <person name="Norbu C."/>
            <person name="Norbu N."/>
            <person name="Novod N."/>
            <person name="O'Neill B."/>
            <person name="Osman S."/>
            <person name="Markiewicz E."/>
            <person name="Oyono O.L."/>
            <person name="Patti C."/>
            <person name="Phunkhang P."/>
            <person name="Pierre F."/>
            <person name="Priest M."/>
            <person name="Raghuraman S."/>
            <person name="Rege F."/>
            <person name="Reyes R."/>
            <person name="Rise C."/>
            <person name="Rogov P."/>
            <person name="Ross K."/>
            <person name="Ryan E."/>
            <person name="Settipalli S."/>
            <person name="Shea T."/>
            <person name="Sherpa N."/>
            <person name="Shi L."/>
            <person name="Shih D."/>
            <person name="Sparrow T."/>
            <person name="Spaulding J."/>
            <person name="Stalker J."/>
            <person name="Stange-Thomann N."/>
            <person name="Stavropoulos S."/>
            <person name="Stone C."/>
            <person name="Strader C."/>
            <person name="Tesfaye S."/>
            <person name="Thomson T."/>
            <person name="Thoulutsang Y."/>
            <person name="Thoulutsang D."/>
            <person name="Topham K."/>
            <person name="Topping I."/>
            <person name="Tsamla T."/>
            <person name="Vassiliev H."/>
            <person name="Vo A."/>
            <person name="Wangchuk T."/>
            <person name="Wangdi T."/>
            <person name="Weiand M."/>
            <person name="Wilkinson J."/>
            <person name="Wilson A."/>
            <person name="Yadav S."/>
            <person name="Young G."/>
            <person name="Yu Q."/>
            <person name="Zembek L."/>
            <person name="Zhong D."/>
            <person name="Zimmer A."/>
            <person name="Zwirko Z."/>
            <person name="Jaffe D.B."/>
            <person name="Alvarez P."/>
            <person name="Brockman W."/>
            <person name="Butler J."/>
            <person name="Chin C."/>
            <person name="Gnerre S."/>
            <person name="Grabherr M."/>
            <person name="Kleber M."/>
            <person name="Mauceli E."/>
            <person name="MacCallum I."/>
        </authorList>
    </citation>
    <scope>NUCLEOTIDE SEQUENCE [LARGE SCALE GENOMIC DNA]</scope>
    <source>
        <strain evidence="10">Tucson 14030-0811.24</strain>
    </source>
</reference>
<dbReference type="GO" id="GO:0006883">
    <property type="term" value="P:intracellular sodium ion homeostasis"/>
    <property type="evidence" value="ECO:0007669"/>
    <property type="project" value="TreeGrafter"/>
</dbReference>
<name>B4NIT7_DROWI</name>
<dbReference type="GO" id="GO:0005890">
    <property type="term" value="C:sodium:potassium-exchanging ATPase complex"/>
    <property type="evidence" value="ECO:0007669"/>
    <property type="project" value="InterPro"/>
</dbReference>
<accession>B4NIT7</accession>
<evidence type="ECO:0000256" key="1">
    <source>
        <dbReference type="ARBA" id="ARBA00004606"/>
    </source>
</evidence>
<dbReference type="FunCoup" id="B4NIT7">
    <property type="interactions" value="1"/>
</dbReference>
<dbReference type="AlphaFoldDB" id="B4NIT7"/>
<feature type="region of interest" description="Disordered" evidence="7">
    <location>
        <begin position="309"/>
        <end position="345"/>
    </location>
</feature>
<keyword evidence="5 8" id="KW-1133">Transmembrane helix</keyword>
<dbReference type="Proteomes" id="UP000007798">
    <property type="component" value="Unassembled WGS sequence"/>
</dbReference>
<evidence type="ECO:0000313" key="9">
    <source>
        <dbReference type="EMBL" id="EDW83801.1"/>
    </source>
</evidence>
<dbReference type="eggNOG" id="KOG3927">
    <property type="taxonomic scope" value="Eukaryota"/>
</dbReference>
<keyword evidence="10" id="KW-1185">Reference proteome</keyword>
<dbReference type="EMBL" id="CH964272">
    <property type="protein sequence ID" value="EDW83801.1"/>
    <property type="molecule type" value="Genomic_DNA"/>
</dbReference>
<dbReference type="GO" id="GO:0030007">
    <property type="term" value="P:intracellular potassium ion homeostasis"/>
    <property type="evidence" value="ECO:0007669"/>
    <property type="project" value="TreeGrafter"/>
</dbReference>
<feature type="transmembrane region" description="Helical" evidence="8">
    <location>
        <begin position="58"/>
        <end position="81"/>
    </location>
</feature>
<dbReference type="GO" id="GO:0001671">
    <property type="term" value="F:ATPase activator activity"/>
    <property type="evidence" value="ECO:0007669"/>
    <property type="project" value="TreeGrafter"/>
</dbReference>
<dbReference type="InParanoid" id="B4NIT7"/>
<comment type="similarity">
    <text evidence="2">Belongs to the X(+)/potassium ATPases subunit beta family.</text>
</comment>
<keyword evidence="6 8" id="KW-0472">Membrane</keyword>
<sequence>MPEDVMVPSGNYKVRKRFRNEEHRRSKKDMPWTKQILDLNENRFFGRTAWAWCRIVSFYLLLYLLIFLILLCLYLIFRFYFIQKDRPSILKEAPGLSIVPRNESTITFYYNQMPDIYPLCDRIDEFLEKLDDEAFEYFHECNGDKLWGYNEKKPCVFVKLNKIFGFKPEVYTSPTELPSEAPPELTTIMGKFKGHDRIWLTCELSQGKLPKIVYIPGPYFDTEELAGVSRVVALQLTEMPENKEIFVSCRVWAKNIKIDLKQTGRGNAKFSMKMKVKKSNNNPPDNLETRPTKFKVWKPNQDQQRIFYDEDLQLPDVPDLEAEDDGVKTDTRSAIPTEPPDKLKR</sequence>
<keyword evidence="3 8" id="KW-0812">Transmembrane</keyword>
<dbReference type="OrthoDB" id="5912413at2759"/>
<evidence type="ECO:0008006" key="11">
    <source>
        <dbReference type="Google" id="ProtNLM"/>
    </source>
</evidence>
<dbReference type="GO" id="GO:1990573">
    <property type="term" value="P:potassium ion import across plasma membrane"/>
    <property type="evidence" value="ECO:0007669"/>
    <property type="project" value="TreeGrafter"/>
</dbReference>
<gene>
    <name evidence="9" type="primary">Dwil\GK13483</name>
    <name evidence="9" type="ORF">Dwil_GK13483</name>
</gene>
<organism evidence="9 10">
    <name type="scientific">Drosophila willistoni</name>
    <name type="common">Fruit fly</name>
    <dbReference type="NCBI Taxonomy" id="7260"/>
    <lineage>
        <taxon>Eukaryota</taxon>
        <taxon>Metazoa</taxon>
        <taxon>Ecdysozoa</taxon>
        <taxon>Arthropoda</taxon>
        <taxon>Hexapoda</taxon>
        <taxon>Insecta</taxon>
        <taxon>Pterygota</taxon>
        <taxon>Neoptera</taxon>
        <taxon>Endopterygota</taxon>
        <taxon>Diptera</taxon>
        <taxon>Brachycera</taxon>
        <taxon>Muscomorpha</taxon>
        <taxon>Ephydroidea</taxon>
        <taxon>Drosophilidae</taxon>
        <taxon>Drosophila</taxon>
        <taxon>Sophophora</taxon>
    </lineage>
</organism>
<dbReference type="KEGG" id="dwi:6650242"/>
<comment type="subcellular location">
    <subcellularLocation>
        <location evidence="1">Membrane</location>
        <topology evidence="1">Single-pass type II membrane protein</topology>
    </subcellularLocation>
</comment>
<dbReference type="InterPro" id="IPR000402">
    <property type="entry name" value="Na/K_ATPase_sub_beta"/>
</dbReference>
<dbReference type="HOGENOM" id="CLU_062099_0_0_1"/>
<dbReference type="OMA" id="VVAIQMN"/>